<proteinExistence type="inferred from homology"/>
<dbReference type="InterPro" id="IPR039421">
    <property type="entry name" value="Type_1_exporter"/>
</dbReference>
<evidence type="ECO:0000256" key="1">
    <source>
        <dbReference type="ARBA" id="ARBA00004429"/>
    </source>
</evidence>
<dbReference type="PROSITE" id="PS50929">
    <property type="entry name" value="ABC_TM1F"/>
    <property type="match status" value="1"/>
</dbReference>
<dbReference type="EMBL" id="VKHT01000999">
    <property type="protein sequence ID" value="MBB0246619.1"/>
    <property type="molecule type" value="Genomic_DNA"/>
</dbReference>
<evidence type="ECO:0000256" key="3">
    <source>
        <dbReference type="ARBA" id="ARBA00022475"/>
    </source>
</evidence>
<dbReference type="InterPro" id="IPR003439">
    <property type="entry name" value="ABC_transporter-like_ATP-bd"/>
</dbReference>
<feature type="transmembrane region" description="Helical" evidence="12">
    <location>
        <begin position="269"/>
        <end position="290"/>
    </location>
</feature>
<dbReference type="Gene3D" id="3.40.50.300">
    <property type="entry name" value="P-loop containing nucleotide triphosphate hydrolases"/>
    <property type="match status" value="1"/>
</dbReference>
<dbReference type="PANTHER" id="PTHR43394">
    <property type="entry name" value="ATP-DEPENDENT PERMEASE MDL1, MITOCHONDRIAL"/>
    <property type="match status" value="1"/>
</dbReference>
<evidence type="ECO:0000256" key="7">
    <source>
        <dbReference type="ARBA" id="ARBA00022840"/>
    </source>
</evidence>
<dbReference type="PROSITE" id="PS50893">
    <property type="entry name" value="ABC_TRANSPORTER_2"/>
    <property type="match status" value="1"/>
</dbReference>
<dbReference type="Pfam" id="PF00005">
    <property type="entry name" value="ABC_tran"/>
    <property type="match status" value="1"/>
</dbReference>
<dbReference type="SMART" id="SM00382">
    <property type="entry name" value="AAA"/>
    <property type="match status" value="1"/>
</dbReference>
<keyword evidence="16" id="KW-1185">Reference proteome</keyword>
<dbReference type="GO" id="GO:0005524">
    <property type="term" value="F:ATP binding"/>
    <property type="evidence" value="ECO:0007669"/>
    <property type="project" value="UniProtKB-KW"/>
</dbReference>
<dbReference type="FunFam" id="3.40.50.300:FF:000221">
    <property type="entry name" value="Multidrug ABC transporter ATP-binding protein"/>
    <property type="match status" value="1"/>
</dbReference>
<keyword evidence="3" id="KW-1003">Cell membrane</keyword>
<keyword evidence="4" id="KW-0997">Cell inner membrane</keyword>
<keyword evidence="8 12" id="KW-1133">Transmembrane helix</keyword>
<dbReference type="SUPFAM" id="SSF90123">
    <property type="entry name" value="ABC transporter transmembrane region"/>
    <property type="match status" value="1"/>
</dbReference>
<dbReference type="InterPro" id="IPR003593">
    <property type="entry name" value="AAA+_ATPase"/>
</dbReference>
<dbReference type="InterPro" id="IPR017871">
    <property type="entry name" value="ABC_transporter-like_CS"/>
</dbReference>
<keyword evidence="5 12" id="KW-0812">Transmembrane</keyword>
<evidence type="ECO:0000256" key="5">
    <source>
        <dbReference type="ARBA" id="ARBA00022692"/>
    </source>
</evidence>
<dbReference type="GO" id="GO:0005886">
    <property type="term" value="C:plasma membrane"/>
    <property type="evidence" value="ECO:0007669"/>
    <property type="project" value="UniProtKB-SubCell"/>
</dbReference>
<evidence type="ECO:0000259" key="14">
    <source>
        <dbReference type="PROSITE" id="PS50929"/>
    </source>
</evidence>
<feature type="transmembrane region" description="Helical" evidence="12">
    <location>
        <begin position="12"/>
        <end position="33"/>
    </location>
</feature>
<gene>
    <name evidence="15" type="ORF">FNQ90_21500</name>
</gene>
<feature type="region of interest" description="Disordered" evidence="11">
    <location>
        <begin position="308"/>
        <end position="334"/>
    </location>
</feature>
<feature type="domain" description="ABC transporter" evidence="13">
    <location>
        <begin position="339"/>
        <end position="576"/>
    </location>
</feature>
<keyword evidence="6" id="KW-0547">Nucleotide-binding</keyword>
<dbReference type="GO" id="GO:0015421">
    <property type="term" value="F:ABC-type oligopeptide transporter activity"/>
    <property type="evidence" value="ECO:0007669"/>
    <property type="project" value="TreeGrafter"/>
</dbReference>
<reference evidence="16" key="1">
    <citation type="submission" date="2019-10" db="EMBL/GenBank/DDBJ databases">
        <title>Streptomyces sp. nov., a novel actinobacterium isolated from alkaline environment.</title>
        <authorList>
            <person name="Golinska P."/>
        </authorList>
    </citation>
    <scope>NUCLEOTIDE SEQUENCE [LARGE SCALE GENOMIC DNA]</scope>
    <source>
        <strain evidence="16">DSM 42118</strain>
    </source>
</reference>
<dbReference type="CDD" id="cd18551">
    <property type="entry name" value="ABC_6TM_LmrA_like"/>
    <property type="match status" value="1"/>
</dbReference>
<evidence type="ECO:0000256" key="4">
    <source>
        <dbReference type="ARBA" id="ARBA00022519"/>
    </source>
</evidence>
<feature type="domain" description="ABC transmembrane type-1" evidence="14">
    <location>
        <begin position="13"/>
        <end position="292"/>
    </location>
</feature>
<sequence length="589" mass="62641">MWSVARRHRIPLIGGILLGLLGVAATLTQPLVIGRLIENAGAGRALTGVIVLLAALFLADAVLSAAQSYLIGRAGENIVRDTRTHLSERVLRADLAHLQGQRMGDVHTRLVADTSLVRVALSHSLAQLVINGLLVVGGIVLMAWVDPGLLLITLGCLGVASAISLWLARRLRVEAVRNREDTGEFGADLQRVLGALTTVKASRAESRERDRLGGLAERARRSGIRATGYGALLSPSMNVGLQISLAAVVGAGMARVATGSLSPADLTTFVMYLFYLVSPLVLFFLSIGQFQQGRAAMQRVDELAGLPQEERGEGPSTDPDAGAGADAGDEPAGAPGAAVEFRGVRFSHGRGPDARPVLRDVSLTVPERGLTAVVGPSGAGKTTLFQLVERFHRPEAGTVFVDGRDISRLPLDELRARVGYVQQDSAAMRGTIRENLVYARPDATEEEVAEAVAMAGLEEMIDRLPRGLDTELGDQGVGLSGGQRQRLCIARALLQKPDVMLLDEATSQLDSDAEQAFRHTLRRVSRRCAVVAIAHRISTVVDAERIVVLEAGRVRAVGDHGTLMREDALYRRLAEAQLRSGSGGSDGSG</sequence>
<dbReference type="SUPFAM" id="SSF52540">
    <property type="entry name" value="P-loop containing nucleoside triphosphate hydrolases"/>
    <property type="match status" value="1"/>
</dbReference>
<keyword evidence="7 15" id="KW-0067">ATP-binding</keyword>
<evidence type="ECO:0000256" key="2">
    <source>
        <dbReference type="ARBA" id="ARBA00022448"/>
    </source>
</evidence>
<dbReference type="Proteomes" id="UP000538929">
    <property type="component" value="Unassembled WGS sequence"/>
</dbReference>
<evidence type="ECO:0000313" key="15">
    <source>
        <dbReference type="EMBL" id="MBB0246619.1"/>
    </source>
</evidence>
<comment type="subcellular location">
    <subcellularLocation>
        <location evidence="1">Cell inner membrane</location>
        <topology evidence="1">Multi-pass membrane protein</topology>
    </subcellularLocation>
</comment>
<protein>
    <submittedName>
        <fullName evidence="15">ATP-binding cassette domain-containing protein</fullName>
    </submittedName>
</protein>
<feature type="transmembrane region" description="Helical" evidence="12">
    <location>
        <begin position="150"/>
        <end position="168"/>
    </location>
</feature>
<evidence type="ECO:0000256" key="10">
    <source>
        <dbReference type="ARBA" id="ARBA00023455"/>
    </source>
</evidence>
<accession>A0A7W3TGW6</accession>
<feature type="transmembrane region" description="Helical" evidence="12">
    <location>
        <begin position="125"/>
        <end position="144"/>
    </location>
</feature>
<comment type="similarity">
    <text evidence="10">Belongs to the ABC transporter superfamily. Siderophore-Fe(3+) uptake transporter (SIUT) (TC 3.A.1.21) family.</text>
</comment>
<dbReference type="Gene3D" id="1.20.1560.10">
    <property type="entry name" value="ABC transporter type 1, transmembrane domain"/>
    <property type="match status" value="1"/>
</dbReference>
<dbReference type="AlphaFoldDB" id="A0A7W3TGW6"/>
<evidence type="ECO:0000256" key="11">
    <source>
        <dbReference type="SAM" id="MobiDB-lite"/>
    </source>
</evidence>
<dbReference type="InterPro" id="IPR027417">
    <property type="entry name" value="P-loop_NTPase"/>
</dbReference>
<feature type="non-terminal residue" evidence="15">
    <location>
        <position position="589"/>
    </location>
</feature>
<dbReference type="InterPro" id="IPR036640">
    <property type="entry name" value="ABC1_TM_sf"/>
</dbReference>
<feature type="transmembrane region" description="Helical" evidence="12">
    <location>
        <begin position="228"/>
        <end position="249"/>
    </location>
</feature>
<dbReference type="Pfam" id="PF00664">
    <property type="entry name" value="ABC_membrane"/>
    <property type="match status" value="1"/>
</dbReference>
<feature type="compositionally biased region" description="Low complexity" evidence="11">
    <location>
        <begin position="318"/>
        <end position="334"/>
    </location>
</feature>
<evidence type="ECO:0000256" key="9">
    <source>
        <dbReference type="ARBA" id="ARBA00023136"/>
    </source>
</evidence>
<dbReference type="PROSITE" id="PS00211">
    <property type="entry name" value="ABC_TRANSPORTER_1"/>
    <property type="match status" value="1"/>
</dbReference>
<dbReference type="PANTHER" id="PTHR43394:SF1">
    <property type="entry name" value="ATP-BINDING CASSETTE SUB-FAMILY B MEMBER 10, MITOCHONDRIAL"/>
    <property type="match status" value="1"/>
</dbReference>
<name>A0A7W3TGW6_9ACTN</name>
<dbReference type="GO" id="GO:0016887">
    <property type="term" value="F:ATP hydrolysis activity"/>
    <property type="evidence" value="ECO:0007669"/>
    <property type="project" value="InterPro"/>
</dbReference>
<organism evidence="15 16">
    <name type="scientific">Streptomyces alkaliphilus</name>
    <dbReference type="NCBI Taxonomy" id="1472722"/>
    <lineage>
        <taxon>Bacteria</taxon>
        <taxon>Bacillati</taxon>
        <taxon>Actinomycetota</taxon>
        <taxon>Actinomycetes</taxon>
        <taxon>Kitasatosporales</taxon>
        <taxon>Streptomycetaceae</taxon>
        <taxon>Streptomyces</taxon>
    </lineage>
</organism>
<evidence type="ECO:0000256" key="6">
    <source>
        <dbReference type="ARBA" id="ARBA00022741"/>
    </source>
</evidence>
<evidence type="ECO:0000256" key="8">
    <source>
        <dbReference type="ARBA" id="ARBA00022989"/>
    </source>
</evidence>
<comment type="caution">
    <text evidence="15">The sequence shown here is derived from an EMBL/GenBank/DDBJ whole genome shotgun (WGS) entry which is preliminary data.</text>
</comment>
<keyword evidence="2" id="KW-0813">Transport</keyword>
<keyword evidence="9 12" id="KW-0472">Membrane</keyword>
<evidence type="ECO:0000259" key="13">
    <source>
        <dbReference type="PROSITE" id="PS50893"/>
    </source>
</evidence>
<feature type="transmembrane region" description="Helical" evidence="12">
    <location>
        <begin position="45"/>
        <end position="63"/>
    </location>
</feature>
<evidence type="ECO:0000256" key="12">
    <source>
        <dbReference type="SAM" id="Phobius"/>
    </source>
</evidence>
<dbReference type="InterPro" id="IPR011527">
    <property type="entry name" value="ABC1_TM_dom"/>
</dbReference>
<evidence type="ECO:0000313" key="16">
    <source>
        <dbReference type="Proteomes" id="UP000538929"/>
    </source>
</evidence>